<feature type="site" description="Transition state stabilizer" evidence="4">
    <location>
        <position position="148"/>
    </location>
</feature>
<dbReference type="PIRSF" id="PIRSF000709">
    <property type="entry name" value="6PFK_2-Ptase"/>
    <property type="match status" value="1"/>
</dbReference>
<dbReference type="Gene3D" id="3.40.50.1240">
    <property type="entry name" value="Phosphoglycerate mutase-like"/>
    <property type="match status" value="1"/>
</dbReference>
<protein>
    <submittedName>
        <fullName evidence="5">Phosphoglycerate mutase</fullName>
    </submittedName>
</protein>
<dbReference type="CDD" id="cd07067">
    <property type="entry name" value="HP_PGM_like"/>
    <property type="match status" value="1"/>
</dbReference>
<dbReference type="AlphaFoldDB" id="A0A391P3N9"/>
<gene>
    <name evidence="5" type="ORF">KGMB01110_26510</name>
</gene>
<keyword evidence="6" id="KW-1185">Reference proteome</keyword>
<organism evidence="5 6">
    <name type="scientific">Mediterraneibacter butyricigenes</name>
    <dbReference type="NCBI Taxonomy" id="2316025"/>
    <lineage>
        <taxon>Bacteria</taxon>
        <taxon>Bacillati</taxon>
        <taxon>Bacillota</taxon>
        <taxon>Clostridia</taxon>
        <taxon>Lachnospirales</taxon>
        <taxon>Lachnospiraceae</taxon>
        <taxon>Mediterraneibacter</taxon>
    </lineage>
</organism>
<feature type="binding site" evidence="3">
    <location>
        <position position="61"/>
    </location>
    <ligand>
        <name>substrate</name>
    </ligand>
</feature>
<dbReference type="InterPro" id="IPR013078">
    <property type="entry name" value="His_Pase_superF_clade-1"/>
</dbReference>
<dbReference type="PANTHER" id="PTHR46517:SF1">
    <property type="entry name" value="FRUCTOSE-2,6-BISPHOSPHATASE TIGAR"/>
    <property type="match status" value="1"/>
</dbReference>
<evidence type="ECO:0000313" key="6">
    <source>
        <dbReference type="Proteomes" id="UP000265643"/>
    </source>
</evidence>
<evidence type="ECO:0000256" key="1">
    <source>
        <dbReference type="ARBA" id="ARBA00022801"/>
    </source>
</evidence>
<dbReference type="SUPFAM" id="SSF53254">
    <property type="entry name" value="Phosphoglycerate mutase-like"/>
    <property type="match status" value="1"/>
</dbReference>
<dbReference type="InterPro" id="IPR051695">
    <property type="entry name" value="Phosphoglycerate_Mutase"/>
</dbReference>
<comment type="caution">
    <text evidence="5">The sequence shown here is derived from an EMBL/GenBank/DDBJ whole genome shotgun (WGS) entry which is preliminary data.</text>
</comment>
<dbReference type="RefSeq" id="WP_119298861.1">
    <property type="nucleotide sequence ID" value="NZ_BHGK01000001.1"/>
</dbReference>
<dbReference type="GO" id="GO:0043456">
    <property type="term" value="P:regulation of pentose-phosphate shunt"/>
    <property type="evidence" value="ECO:0007669"/>
    <property type="project" value="TreeGrafter"/>
</dbReference>
<dbReference type="InterPro" id="IPR029033">
    <property type="entry name" value="His_PPase_superfam"/>
</dbReference>
<proteinExistence type="predicted"/>
<dbReference type="GO" id="GO:0045820">
    <property type="term" value="P:negative regulation of glycolytic process"/>
    <property type="evidence" value="ECO:0007669"/>
    <property type="project" value="TreeGrafter"/>
</dbReference>
<dbReference type="GO" id="GO:0005829">
    <property type="term" value="C:cytosol"/>
    <property type="evidence" value="ECO:0007669"/>
    <property type="project" value="TreeGrafter"/>
</dbReference>
<evidence type="ECO:0000313" key="5">
    <source>
        <dbReference type="EMBL" id="GCA68215.1"/>
    </source>
</evidence>
<evidence type="ECO:0000256" key="4">
    <source>
        <dbReference type="PIRSR" id="PIRSR613078-3"/>
    </source>
</evidence>
<dbReference type="GO" id="GO:0004331">
    <property type="term" value="F:fructose-2,6-bisphosphate 2-phosphatase activity"/>
    <property type="evidence" value="ECO:0007669"/>
    <property type="project" value="TreeGrafter"/>
</dbReference>
<keyword evidence="1" id="KW-0378">Hydrolase</keyword>
<dbReference type="PANTHER" id="PTHR46517">
    <property type="entry name" value="FRUCTOSE-2,6-BISPHOSPHATASE TIGAR"/>
    <property type="match status" value="1"/>
</dbReference>
<evidence type="ECO:0000256" key="2">
    <source>
        <dbReference type="PIRSR" id="PIRSR613078-1"/>
    </source>
</evidence>
<accession>A0A391P3N9</accession>
<feature type="active site" description="Proton donor/acceptor" evidence="2">
    <location>
        <position position="87"/>
    </location>
</feature>
<dbReference type="Proteomes" id="UP000265643">
    <property type="component" value="Unassembled WGS sequence"/>
</dbReference>
<dbReference type="SMART" id="SM00855">
    <property type="entry name" value="PGAM"/>
    <property type="match status" value="1"/>
</dbReference>
<dbReference type="Pfam" id="PF00300">
    <property type="entry name" value="His_Phos_1"/>
    <property type="match status" value="1"/>
</dbReference>
<name>A0A391P3N9_9FIRM</name>
<sequence>MSEKTKVIIMRHGETDYTAENKVLGNKNVPLNENGEKEAAKVAEKLAEEDVDLIYVSPLERARKTGEIVAAKQEKNCTSMEMDCLREQDFGVFEGKSRDDAGYQAAKREFFKRYEGGESFADVVARVYPFLDMVLEKHEGKTILIVAHKGVCRVIANYFEDMENEEFATFDMEPCEYKIFEA</sequence>
<dbReference type="EMBL" id="BHGK01000001">
    <property type="protein sequence ID" value="GCA68215.1"/>
    <property type="molecule type" value="Genomic_DNA"/>
</dbReference>
<reference evidence="6" key="1">
    <citation type="submission" date="2018-09" db="EMBL/GenBank/DDBJ databases">
        <title>Draft Genome Sequence of Mediterraneibacter sp. KCTC 15684.</title>
        <authorList>
            <person name="Kim J.S."/>
            <person name="Han K.I."/>
            <person name="Suh M.K."/>
            <person name="Lee K.C."/>
            <person name="Eom M.K."/>
            <person name="Lee J.H."/>
            <person name="Park S.H."/>
            <person name="Kang S.W."/>
            <person name="Park J.E."/>
            <person name="Oh B.S."/>
            <person name="Yu S.Y."/>
            <person name="Choi S.H."/>
            <person name="Lee D.H."/>
            <person name="Yoon H."/>
            <person name="Kim B."/>
            <person name="Yang S.J."/>
            <person name="Lee J.S."/>
        </authorList>
    </citation>
    <scope>NUCLEOTIDE SEQUENCE [LARGE SCALE GENOMIC DNA]</scope>
    <source>
        <strain evidence="6">KCTC 15684</strain>
    </source>
</reference>
<evidence type="ECO:0000256" key="3">
    <source>
        <dbReference type="PIRSR" id="PIRSR613078-2"/>
    </source>
</evidence>
<feature type="active site" description="Tele-phosphohistidine intermediate" evidence="2">
    <location>
        <position position="12"/>
    </location>
</feature>